<dbReference type="PROSITE" id="PS00107">
    <property type="entry name" value="PROTEIN_KINASE_ATP"/>
    <property type="match status" value="1"/>
</dbReference>
<gene>
    <name evidence="13" type="primary">pknB_17</name>
    <name evidence="13" type="ORF">ENSA5_42560</name>
</gene>
<keyword evidence="7 10" id="KW-0067">ATP-binding</keyword>
<proteinExistence type="inferred from homology"/>
<evidence type="ECO:0000256" key="4">
    <source>
        <dbReference type="ARBA" id="ARBA00022679"/>
    </source>
</evidence>
<name>A0A2S9XLX4_9BACT</name>
<dbReference type="InterPro" id="IPR000719">
    <property type="entry name" value="Prot_kinase_dom"/>
</dbReference>
<dbReference type="PANTHER" id="PTHR43671:SF13">
    <property type="entry name" value="SERINE_THREONINE-PROTEIN KINASE NEK2"/>
    <property type="match status" value="1"/>
</dbReference>
<dbReference type="InterPro" id="IPR017441">
    <property type="entry name" value="Protein_kinase_ATP_BS"/>
</dbReference>
<comment type="caution">
    <text evidence="13">The sequence shown here is derived from an EMBL/GenBank/DDBJ whole genome shotgun (WGS) entry which is preliminary data.</text>
</comment>
<dbReference type="PROSITE" id="PS50011">
    <property type="entry name" value="PROTEIN_KINASE_DOM"/>
    <property type="match status" value="1"/>
</dbReference>
<accession>A0A2S9XLX4</accession>
<dbReference type="EC" id="2.7.11.1" evidence="2"/>
<evidence type="ECO:0000256" key="7">
    <source>
        <dbReference type="ARBA" id="ARBA00022840"/>
    </source>
</evidence>
<protein>
    <recommendedName>
        <fullName evidence="2">non-specific serine/threonine protein kinase</fullName>
        <ecNumber evidence="2">2.7.11.1</ecNumber>
    </recommendedName>
</protein>
<dbReference type="Gene3D" id="3.30.200.20">
    <property type="entry name" value="Phosphorylase Kinase, domain 1"/>
    <property type="match status" value="1"/>
</dbReference>
<dbReference type="Pfam" id="PF00069">
    <property type="entry name" value="Pkinase"/>
    <property type="match status" value="1"/>
</dbReference>
<dbReference type="GO" id="GO:0005524">
    <property type="term" value="F:ATP binding"/>
    <property type="evidence" value="ECO:0007669"/>
    <property type="project" value="UniProtKB-UniRule"/>
</dbReference>
<dbReference type="SMART" id="SM00220">
    <property type="entry name" value="S_TKc"/>
    <property type="match status" value="1"/>
</dbReference>
<dbReference type="InterPro" id="IPR008271">
    <property type="entry name" value="Ser/Thr_kinase_AS"/>
</dbReference>
<comment type="similarity">
    <text evidence="1">Belongs to the protein kinase superfamily. NEK Ser/Thr protein kinase family. NIMA subfamily.</text>
</comment>
<evidence type="ECO:0000256" key="6">
    <source>
        <dbReference type="ARBA" id="ARBA00022777"/>
    </source>
</evidence>
<evidence type="ECO:0000313" key="14">
    <source>
        <dbReference type="Proteomes" id="UP000237968"/>
    </source>
</evidence>
<evidence type="ECO:0000256" key="5">
    <source>
        <dbReference type="ARBA" id="ARBA00022741"/>
    </source>
</evidence>
<feature type="binding site" evidence="10">
    <location>
        <position position="52"/>
    </location>
    <ligand>
        <name>ATP</name>
        <dbReference type="ChEBI" id="CHEBI:30616"/>
    </ligand>
</feature>
<dbReference type="CDD" id="cd14014">
    <property type="entry name" value="STKc_PknB_like"/>
    <property type="match status" value="1"/>
</dbReference>
<evidence type="ECO:0000256" key="3">
    <source>
        <dbReference type="ARBA" id="ARBA00022527"/>
    </source>
</evidence>
<keyword evidence="3" id="KW-0723">Serine/threonine-protein kinase</keyword>
<dbReference type="GO" id="GO:0106310">
    <property type="term" value="F:protein serine kinase activity"/>
    <property type="evidence" value="ECO:0007669"/>
    <property type="project" value="RHEA"/>
</dbReference>
<evidence type="ECO:0000259" key="12">
    <source>
        <dbReference type="PROSITE" id="PS50011"/>
    </source>
</evidence>
<dbReference type="RefSeq" id="WP_106393533.1">
    <property type="nucleotide sequence ID" value="NZ_PVNK01000184.1"/>
</dbReference>
<comment type="catalytic activity">
    <reaction evidence="8">
        <text>L-threonyl-[protein] + ATP = O-phospho-L-threonyl-[protein] + ADP + H(+)</text>
        <dbReference type="Rhea" id="RHEA:46608"/>
        <dbReference type="Rhea" id="RHEA-COMP:11060"/>
        <dbReference type="Rhea" id="RHEA-COMP:11605"/>
        <dbReference type="ChEBI" id="CHEBI:15378"/>
        <dbReference type="ChEBI" id="CHEBI:30013"/>
        <dbReference type="ChEBI" id="CHEBI:30616"/>
        <dbReference type="ChEBI" id="CHEBI:61977"/>
        <dbReference type="ChEBI" id="CHEBI:456216"/>
        <dbReference type="EC" id="2.7.11.1"/>
    </reaction>
</comment>
<dbReference type="AlphaFoldDB" id="A0A2S9XLX4"/>
<keyword evidence="14" id="KW-1185">Reference proteome</keyword>
<dbReference type="FunFam" id="3.30.200.20:FF:000035">
    <property type="entry name" value="Serine/threonine protein kinase Stk1"/>
    <property type="match status" value="1"/>
</dbReference>
<sequence length="581" mass="60860">MSESAKLHSDLDALVGAVLHDRYEVQSLLGSGGMGAVFRARHTGLERDVAIKVLRPELGRDSSVAKRFEREATSASRLDHPNCVRVTDFGTTEDGTTYLVMELLEGSELEARLGRPWAPEAMIETAKQMLCGLEHAHHFGIIHRDLKPENVFLTTDFRGEELVKLVDFGIAKLLDEQGVEKLTRQGIVFGTPRYMAPEQAAGGKIDARSDLYAAGLIFYEMLAGRPPFEADEPAQLLRMQIMAPPPPLPESVPAALAGVVDKLLEKSKADRYASAREVIDALETAAASLAPGPRSGPSLALTPAPGSSNQPARSGVAWQPAAQPSAAVRTGATISTSQPEASMPSGAGSSIARGAPTHAYASSGHLGVGQLSTGAYDSLGASAAASPMPADLALAGSHAEVVVTSVMDLDGPPPERRLRVGLPIAIVAALLLVAAAVGGIASTLGGDDPAVAEAEATNQALADEAAPDEQSAAEPAGVVPGPVRPEPFDDRARGPRRGPRPTPEPDDAGGSGGSTTDDSDASTVDEDPREIDRRRKAEENQANEDKKQHKDRKKHEKKAKGKSKSKGKGKAKGEGKNSAPQ</sequence>
<dbReference type="OrthoDB" id="9801841at2"/>
<reference evidence="13 14" key="1">
    <citation type="submission" date="2018-03" db="EMBL/GenBank/DDBJ databases">
        <title>Draft Genome Sequences of the Obligatory Marine Myxobacteria Enhygromyxa salina SWB005.</title>
        <authorList>
            <person name="Poehlein A."/>
            <person name="Moghaddam J.A."/>
            <person name="Harms H."/>
            <person name="Alanjari M."/>
            <person name="Koenig G.M."/>
            <person name="Daniel R."/>
            <person name="Schaeberle T.F."/>
        </authorList>
    </citation>
    <scope>NUCLEOTIDE SEQUENCE [LARGE SCALE GENOMIC DNA]</scope>
    <source>
        <strain evidence="13 14">SWB005</strain>
    </source>
</reference>
<keyword evidence="4 13" id="KW-0808">Transferase</keyword>
<feature type="compositionally biased region" description="Basic and acidic residues" evidence="11">
    <location>
        <begin position="530"/>
        <end position="548"/>
    </location>
</feature>
<feature type="compositionally biased region" description="Basic residues" evidence="11">
    <location>
        <begin position="549"/>
        <end position="570"/>
    </location>
</feature>
<dbReference type="PROSITE" id="PS00108">
    <property type="entry name" value="PROTEIN_KINASE_ST"/>
    <property type="match status" value="1"/>
</dbReference>
<evidence type="ECO:0000313" key="13">
    <source>
        <dbReference type="EMBL" id="PRP93852.1"/>
    </source>
</evidence>
<dbReference type="PANTHER" id="PTHR43671">
    <property type="entry name" value="SERINE/THREONINE-PROTEIN KINASE NEK"/>
    <property type="match status" value="1"/>
</dbReference>
<dbReference type="EMBL" id="PVNK01000184">
    <property type="protein sequence ID" value="PRP93852.1"/>
    <property type="molecule type" value="Genomic_DNA"/>
</dbReference>
<dbReference type="InterPro" id="IPR011009">
    <property type="entry name" value="Kinase-like_dom_sf"/>
</dbReference>
<dbReference type="InterPro" id="IPR050660">
    <property type="entry name" value="NEK_Ser/Thr_kinase"/>
</dbReference>
<keyword evidence="6 13" id="KW-0418">Kinase</keyword>
<evidence type="ECO:0000256" key="2">
    <source>
        <dbReference type="ARBA" id="ARBA00012513"/>
    </source>
</evidence>
<organism evidence="13 14">
    <name type="scientific">Enhygromyxa salina</name>
    <dbReference type="NCBI Taxonomy" id="215803"/>
    <lineage>
        <taxon>Bacteria</taxon>
        <taxon>Pseudomonadati</taxon>
        <taxon>Myxococcota</taxon>
        <taxon>Polyangia</taxon>
        <taxon>Nannocystales</taxon>
        <taxon>Nannocystaceae</taxon>
        <taxon>Enhygromyxa</taxon>
    </lineage>
</organism>
<dbReference type="GO" id="GO:0004674">
    <property type="term" value="F:protein serine/threonine kinase activity"/>
    <property type="evidence" value="ECO:0007669"/>
    <property type="project" value="UniProtKB-KW"/>
</dbReference>
<evidence type="ECO:0000256" key="8">
    <source>
        <dbReference type="ARBA" id="ARBA00047899"/>
    </source>
</evidence>
<feature type="region of interest" description="Disordered" evidence="11">
    <location>
        <begin position="461"/>
        <end position="581"/>
    </location>
</feature>
<comment type="catalytic activity">
    <reaction evidence="9">
        <text>L-seryl-[protein] + ATP = O-phospho-L-seryl-[protein] + ADP + H(+)</text>
        <dbReference type="Rhea" id="RHEA:17989"/>
        <dbReference type="Rhea" id="RHEA-COMP:9863"/>
        <dbReference type="Rhea" id="RHEA-COMP:11604"/>
        <dbReference type="ChEBI" id="CHEBI:15378"/>
        <dbReference type="ChEBI" id="CHEBI:29999"/>
        <dbReference type="ChEBI" id="CHEBI:30616"/>
        <dbReference type="ChEBI" id="CHEBI:83421"/>
        <dbReference type="ChEBI" id="CHEBI:456216"/>
        <dbReference type="EC" id="2.7.11.1"/>
    </reaction>
</comment>
<evidence type="ECO:0000256" key="10">
    <source>
        <dbReference type="PROSITE-ProRule" id="PRU10141"/>
    </source>
</evidence>
<dbReference type="Proteomes" id="UP000237968">
    <property type="component" value="Unassembled WGS sequence"/>
</dbReference>
<feature type="domain" description="Protein kinase" evidence="12">
    <location>
        <begin position="23"/>
        <end position="283"/>
    </location>
</feature>
<evidence type="ECO:0000256" key="9">
    <source>
        <dbReference type="ARBA" id="ARBA00048679"/>
    </source>
</evidence>
<dbReference type="Gene3D" id="1.10.510.10">
    <property type="entry name" value="Transferase(Phosphotransferase) domain 1"/>
    <property type="match status" value="1"/>
</dbReference>
<keyword evidence="5 10" id="KW-0547">Nucleotide-binding</keyword>
<feature type="compositionally biased region" description="Acidic residues" evidence="11">
    <location>
        <begin position="517"/>
        <end position="529"/>
    </location>
</feature>
<evidence type="ECO:0000256" key="11">
    <source>
        <dbReference type="SAM" id="MobiDB-lite"/>
    </source>
</evidence>
<evidence type="ECO:0000256" key="1">
    <source>
        <dbReference type="ARBA" id="ARBA00010886"/>
    </source>
</evidence>
<feature type="region of interest" description="Disordered" evidence="11">
    <location>
        <begin position="289"/>
        <end position="350"/>
    </location>
</feature>
<dbReference type="SUPFAM" id="SSF56112">
    <property type="entry name" value="Protein kinase-like (PK-like)"/>
    <property type="match status" value="1"/>
</dbReference>